<dbReference type="PROSITE" id="PS50076">
    <property type="entry name" value="DNAJ_2"/>
    <property type="match status" value="1"/>
</dbReference>
<evidence type="ECO:0000313" key="5">
    <source>
        <dbReference type="Proteomes" id="UP001209570"/>
    </source>
</evidence>
<dbReference type="InterPro" id="IPR001623">
    <property type="entry name" value="DnaJ_domain"/>
</dbReference>
<dbReference type="Gene3D" id="1.10.287.110">
    <property type="entry name" value="DnaJ domain"/>
    <property type="match status" value="1"/>
</dbReference>
<feature type="compositionally biased region" description="Basic and acidic residues" evidence="2">
    <location>
        <begin position="531"/>
        <end position="541"/>
    </location>
</feature>
<dbReference type="AlphaFoldDB" id="A0AAD5LD91"/>
<dbReference type="InterPro" id="IPR024586">
    <property type="entry name" value="DnaJ-like_C11_C"/>
</dbReference>
<evidence type="ECO:0000259" key="3">
    <source>
        <dbReference type="PROSITE" id="PS50076"/>
    </source>
</evidence>
<gene>
    <name evidence="4" type="ORF">P43SY_008634</name>
</gene>
<sequence length="646" mass="72043">MSSSSPPPPPSSEQDEREYYRQFERDYYALLGVSRRATPEEIRSAFRALSREFHPDRLAKRQDPALVALANTQYPLLDRAYKILSDPARRHVYDLYGERGVLALDQSEASAASTALGAHLESSEDMQREVERVLRRLNQQALEAQFSSFSEMSMGLDASDLVRLAPTRHVWRALLRGDRRLVGRTDMTIHQRTTFPLSRSTRLTLGGYMYDKQGLGMGCLTTKLEYTSSDPSVPSCSVYTELGWTPKLHLQFSQPVSPRTVVIWIPELDPHGLDMSFGVNHLLLPQLHGAMMWSTRDGLSASLSSDSQTTHHSVGVAVNRGGPSVSLQTRRSWLGETATTAKASLRANLLSGLSLVLGASRQLSSRTRLAMGVLLARAGVTLRLGFTRGSVRFVLPIFLSPFSAQTAFSTFVAATTPFLVSAAVSQLVRPAQERRRRRAAERRREWRRHYVSSARRCALAQQQLMARVAEERRAAEDARLTRGDGRGLVVLLARYGRDPTNPEPTDRTTRRRESGEADGGDDYDDGDEDQQEAREPRRRAEDDEGEDEQWLDVTVPLRFLVQDSTLTLPAATSKASLLGFYNPCVVVAESESEELQPLEGDAATRPQLYVRYAYDGAVFEATFDDLQAVQLPSRYAQAMGPLGRVH</sequence>
<evidence type="ECO:0000256" key="2">
    <source>
        <dbReference type="SAM" id="MobiDB-lite"/>
    </source>
</evidence>
<dbReference type="InterPro" id="IPR052243">
    <property type="entry name" value="Mito_inner_membrane_organizer"/>
</dbReference>
<name>A0AAD5LD91_PYTIN</name>
<keyword evidence="5" id="KW-1185">Reference proteome</keyword>
<evidence type="ECO:0000256" key="1">
    <source>
        <dbReference type="ARBA" id="ARBA00023186"/>
    </source>
</evidence>
<dbReference type="SMART" id="SM00271">
    <property type="entry name" value="DnaJ"/>
    <property type="match status" value="1"/>
</dbReference>
<proteinExistence type="predicted"/>
<dbReference type="PANTHER" id="PTHR44157">
    <property type="entry name" value="DNAJ HOMOLOG SUBFAMILY C MEMBER 11"/>
    <property type="match status" value="1"/>
</dbReference>
<feature type="region of interest" description="Disordered" evidence="2">
    <location>
        <begin position="492"/>
        <end position="548"/>
    </location>
</feature>
<dbReference type="Pfam" id="PF11875">
    <property type="entry name" value="DnaJ-like_C11_C"/>
    <property type="match status" value="1"/>
</dbReference>
<dbReference type="GO" id="GO:0042407">
    <property type="term" value="P:cristae formation"/>
    <property type="evidence" value="ECO:0007669"/>
    <property type="project" value="TreeGrafter"/>
</dbReference>
<reference evidence="4" key="1">
    <citation type="submission" date="2021-12" db="EMBL/GenBank/DDBJ databases">
        <title>Prjna785345.</title>
        <authorList>
            <person name="Rujirawat T."/>
            <person name="Krajaejun T."/>
        </authorList>
    </citation>
    <scope>NUCLEOTIDE SEQUENCE</scope>
    <source>
        <strain evidence="4">Pi057C3</strain>
    </source>
</reference>
<feature type="compositionally biased region" description="Basic and acidic residues" evidence="2">
    <location>
        <begin position="504"/>
        <end position="515"/>
    </location>
</feature>
<keyword evidence="1" id="KW-0143">Chaperone</keyword>
<dbReference type="SUPFAM" id="SSF46565">
    <property type="entry name" value="Chaperone J-domain"/>
    <property type="match status" value="1"/>
</dbReference>
<evidence type="ECO:0000313" key="4">
    <source>
        <dbReference type="EMBL" id="KAJ0396972.1"/>
    </source>
</evidence>
<feature type="compositionally biased region" description="Acidic residues" evidence="2">
    <location>
        <begin position="516"/>
        <end position="530"/>
    </location>
</feature>
<dbReference type="CDD" id="cd06257">
    <property type="entry name" value="DnaJ"/>
    <property type="match status" value="1"/>
</dbReference>
<dbReference type="PANTHER" id="PTHR44157:SF1">
    <property type="entry name" value="DNAJ HOMOLOG SUBFAMILY C MEMBER 11"/>
    <property type="match status" value="1"/>
</dbReference>
<feature type="domain" description="J" evidence="3">
    <location>
        <begin position="26"/>
        <end position="97"/>
    </location>
</feature>
<dbReference type="GO" id="GO:0005739">
    <property type="term" value="C:mitochondrion"/>
    <property type="evidence" value="ECO:0007669"/>
    <property type="project" value="GOC"/>
</dbReference>
<dbReference type="Pfam" id="PF00226">
    <property type="entry name" value="DnaJ"/>
    <property type="match status" value="1"/>
</dbReference>
<dbReference type="PRINTS" id="PR00625">
    <property type="entry name" value="JDOMAIN"/>
</dbReference>
<comment type="caution">
    <text evidence="4">The sequence shown here is derived from an EMBL/GenBank/DDBJ whole genome shotgun (WGS) entry which is preliminary data.</text>
</comment>
<dbReference type="Proteomes" id="UP001209570">
    <property type="component" value="Unassembled WGS sequence"/>
</dbReference>
<accession>A0AAD5LD91</accession>
<organism evidence="4 5">
    <name type="scientific">Pythium insidiosum</name>
    <name type="common">Pythiosis disease agent</name>
    <dbReference type="NCBI Taxonomy" id="114742"/>
    <lineage>
        <taxon>Eukaryota</taxon>
        <taxon>Sar</taxon>
        <taxon>Stramenopiles</taxon>
        <taxon>Oomycota</taxon>
        <taxon>Peronosporomycetes</taxon>
        <taxon>Pythiales</taxon>
        <taxon>Pythiaceae</taxon>
        <taxon>Pythium</taxon>
    </lineage>
</organism>
<dbReference type="EMBL" id="JAKCXM010000272">
    <property type="protein sequence ID" value="KAJ0396972.1"/>
    <property type="molecule type" value="Genomic_DNA"/>
</dbReference>
<protein>
    <recommendedName>
        <fullName evidence="3">J domain-containing protein</fullName>
    </recommendedName>
</protein>
<dbReference type="InterPro" id="IPR036869">
    <property type="entry name" value="J_dom_sf"/>
</dbReference>